<feature type="domain" description="Oxidoreductase molybdopterin-binding" evidence="2">
    <location>
        <begin position="56"/>
        <end position="133"/>
    </location>
</feature>
<keyword evidence="1" id="KW-0732">Signal</keyword>
<protein>
    <submittedName>
        <fullName evidence="3">Oxidoreductase</fullName>
    </submittedName>
</protein>
<evidence type="ECO:0000259" key="2">
    <source>
        <dbReference type="Pfam" id="PF00174"/>
    </source>
</evidence>
<keyword evidence="4" id="KW-1185">Reference proteome</keyword>
<accession>A0ABQ1KMV2</accession>
<evidence type="ECO:0000313" key="4">
    <source>
        <dbReference type="Proteomes" id="UP000645462"/>
    </source>
</evidence>
<dbReference type="Pfam" id="PF00174">
    <property type="entry name" value="Oxidored_molyb"/>
    <property type="match status" value="1"/>
</dbReference>
<organism evidence="3 4">
    <name type="scientific">Marivita lacus</name>
    <dbReference type="NCBI Taxonomy" id="1323742"/>
    <lineage>
        <taxon>Bacteria</taxon>
        <taxon>Pseudomonadati</taxon>
        <taxon>Pseudomonadota</taxon>
        <taxon>Alphaproteobacteria</taxon>
        <taxon>Rhodobacterales</taxon>
        <taxon>Roseobacteraceae</taxon>
        <taxon>Marivita</taxon>
    </lineage>
</organism>
<dbReference type="Proteomes" id="UP000645462">
    <property type="component" value="Unassembled WGS sequence"/>
</dbReference>
<dbReference type="InterPro" id="IPR036374">
    <property type="entry name" value="OxRdtase_Mopterin-bd_sf"/>
</dbReference>
<dbReference type="EMBL" id="BMFC01000003">
    <property type="protein sequence ID" value="GGC01705.1"/>
    <property type="molecule type" value="Genomic_DNA"/>
</dbReference>
<dbReference type="RefSeq" id="WP_188481675.1">
    <property type="nucleotide sequence ID" value="NZ_BMFC01000003.1"/>
</dbReference>
<comment type="caution">
    <text evidence="3">The sequence shown here is derived from an EMBL/GenBank/DDBJ whole genome shotgun (WGS) entry which is preliminary data.</text>
</comment>
<feature type="signal peptide" evidence="1">
    <location>
        <begin position="1"/>
        <end position="24"/>
    </location>
</feature>
<sequence>MTIRRLAASVAASLFLGFASPASASDTILAVTGNVTGAEINLSLAQIEAMGSASIVTTTPWHDGQTTFEGVPMARFLEAVGAQGTTAYVQALNNYNMDIPLSDLIDFDAILAFKTNGDYMSIADKGPLFIVFPYDDMEEARNALFYSRSVWQIHTIGIE</sequence>
<dbReference type="InterPro" id="IPR000572">
    <property type="entry name" value="OxRdtase_Mopterin-bd_dom"/>
</dbReference>
<evidence type="ECO:0000313" key="3">
    <source>
        <dbReference type="EMBL" id="GGC01705.1"/>
    </source>
</evidence>
<feature type="chain" id="PRO_5045280273" evidence="1">
    <location>
        <begin position="25"/>
        <end position="159"/>
    </location>
</feature>
<proteinExistence type="predicted"/>
<dbReference type="Gene3D" id="3.90.420.10">
    <property type="entry name" value="Oxidoreductase, molybdopterin-binding domain"/>
    <property type="match status" value="1"/>
</dbReference>
<reference evidence="4" key="1">
    <citation type="journal article" date="2019" name="Int. J. Syst. Evol. Microbiol.">
        <title>The Global Catalogue of Microorganisms (GCM) 10K type strain sequencing project: providing services to taxonomists for standard genome sequencing and annotation.</title>
        <authorList>
            <consortium name="The Broad Institute Genomics Platform"/>
            <consortium name="The Broad Institute Genome Sequencing Center for Infectious Disease"/>
            <person name="Wu L."/>
            <person name="Ma J."/>
        </authorList>
    </citation>
    <scope>NUCLEOTIDE SEQUENCE [LARGE SCALE GENOMIC DNA]</scope>
    <source>
        <strain evidence="4">CGMCC 1.12478</strain>
    </source>
</reference>
<gene>
    <name evidence="3" type="ORF">GCM10011363_17870</name>
</gene>
<dbReference type="SUPFAM" id="SSF56524">
    <property type="entry name" value="Oxidoreductase molybdopterin-binding domain"/>
    <property type="match status" value="1"/>
</dbReference>
<name>A0ABQ1KMV2_9RHOB</name>
<evidence type="ECO:0000256" key="1">
    <source>
        <dbReference type="SAM" id="SignalP"/>
    </source>
</evidence>